<dbReference type="Gene3D" id="2.40.160.20">
    <property type="match status" value="1"/>
</dbReference>
<feature type="domain" description="Outer membrane protein beta-barrel" evidence="3">
    <location>
        <begin position="18"/>
        <end position="143"/>
    </location>
</feature>
<accession>A0A420E046</accession>
<protein>
    <submittedName>
        <fullName evidence="4">Outer membrane protein with beta-barrel domain</fullName>
    </submittedName>
</protein>
<dbReference type="Pfam" id="PF13505">
    <property type="entry name" value="OMP_b-brl"/>
    <property type="match status" value="1"/>
</dbReference>
<reference evidence="4 5" key="1">
    <citation type="submission" date="2018-09" db="EMBL/GenBank/DDBJ databases">
        <title>Genomic Encyclopedia of Archaeal and Bacterial Type Strains, Phase II (KMG-II): from individual species to whole genera.</title>
        <authorList>
            <person name="Goeker M."/>
        </authorList>
    </citation>
    <scope>NUCLEOTIDE SEQUENCE [LARGE SCALE GENOMIC DNA]</scope>
    <source>
        <strain evidence="4 5">DSM 16505</strain>
    </source>
</reference>
<feature type="signal peptide" evidence="2">
    <location>
        <begin position="1"/>
        <end position="19"/>
    </location>
</feature>
<dbReference type="InterPro" id="IPR027385">
    <property type="entry name" value="Beta-barrel_OMP"/>
</dbReference>
<evidence type="ECO:0000256" key="2">
    <source>
        <dbReference type="SAM" id="SignalP"/>
    </source>
</evidence>
<dbReference type="EMBL" id="RAQM01000009">
    <property type="protein sequence ID" value="RKF03460.1"/>
    <property type="molecule type" value="Genomic_DNA"/>
</dbReference>
<evidence type="ECO:0000259" key="3">
    <source>
        <dbReference type="Pfam" id="PF13505"/>
    </source>
</evidence>
<dbReference type="RefSeq" id="WP_120187007.1">
    <property type="nucleotide sequence ID" value="NZ_RAQM01000009.1"/>
</dbReference>
<dbReference type="Proteomes" id="UP000285780">
    <property type="component" value="Unassembled WGS sequence"/>
</dbReference>
<organism evidence="4 5">
    <name type="scientific">Tenacibaculum lutimaris</name>
    <dbReference type="NCBI Taxonomy" id="285258"/>
    <lineage>
        <taxon>Bacteria</taxon>
        <taxon>Pseudomonadati</taxon>
        <taxon>Bacteroidota</taxon>
        <taxon>Flavobacteriia</taxon>
        <taxon>Flavobacteriales</taxon>
        <taxon>Flavobacteriaceae</taxon>
        <taxon>Tenacibaculum</taxon>
    </lineage>
</organism>
<dbReference type="SUPFAM" id="SSF56925">
    <property type="entry name" value="OMPA-like"/>
    <property type="match status" value="1"/>
</dbReference>
<proteinExistence type="predicted"/>
<gene>
    <name evidence="4" type="ORF">C8N26_1847</name>
</gene>
<evidence type="ECO:0000256" key="1">
    <source>
        <dbReference type="ARBA" id="ARBA00022729"/>
    </source>
</evidence>
<keyword evidence="5" id="KW-1185">Reference proteome</keyword>
<comment type="caution">
    <text evidence="4">The sequence shown here is derived from an EMBL/GenBank/DDBJ whole genome shotgun (WGS) entry which is preliminary data.</text>
</comment>
<keyword evidence="1 2" id="KW-0732">Signal</keyword>
<evidence type="ECO:0000313" key="4">
    <source>
        <dbReference type="EMBL" id="RKF03460.1"/>
    </source>
</evidence>
<dbReference type="AlphaFoldDB" id="A0A420E046"/>
<name>A0A420E046_9FLAO</name>
<dbReference type="InterPro" id="IPR011250">
    <property type="entry name" value="OMP/PagP_B-barrel"/>
</dbReference>
<evidence type="ECO:0000313" key="5">
    <source>
        <dbReference type="Proteomes" id="UP000285780"/>
    </source>
</evidence>
<sequence length="158" mass="17020">MRKNVLTILALFVTVIAFSQTKVGANVVYGTSSGLGLGVKASFDVSEKFKISPSVNYYFPEDIPGVSTTSMSFEADAHYFFELQDKFSLYPLAGLNVWYTSVSSSYAAFSASSTNFGLNLGGGANYKLSDKLTGFSEIKLMVTQGSQVVFNAGVMYSL</sequence>
<feature type="chain" id="PRO_5019418525" evidence="2">
    <location>
        <begin position="20"/>
        <end position="158"/>
    </location>
</feature>